<feature type="transmembrane region" description="Helical" evidence="8">
    <location>
        <begin position="279"/>
        <end position="308"/>
    </location>
</feature>
<feature type="transmembrane region" description="Helical" evidence="8">
    <location>
        <begin position="12"/>
        <end position="29"/>
    </location>
</feature>
<dbReference type="Proteomes" id="UP000604730">
    <property type="component" value="Unassembled WGS sequence"/>
</dbReference>
<accession>A0ABS1IWX0</accession>
<proteinExistence type="inferred from homology"/>
<keyword evidence="10" id="KW-1185">Reference proteome</keyword>
<evidence type="ECO:0000256" key="7">
    <source>
        <dbReference type="ARBA" id="ARBA00023136"/>
    </source>
</evidence>
<comment type="similarity">
    <text evidence="2">Belongs to the autoinducer-2 exporter (AI-2E) (TC 2.A.86) family.</text>
</comment>
<evidence type="ECO:0000256" key="4">
    <source>
        <dbReference type="ARBA" id="ARBA00022475"/>
    </source>
</evidence>
<reference evidence="9 10" key="1">
    <citation type="submission" date="2021-01" db="EMBL/GenBank/DDBJ databases">
        <title>Isolation and description of Catonella massiliensis sp. nov., a novel Catonella species, isolated from a stable periodontitis subject.</title>
        <authorList>
            <person name="Antezack A."/>
            <person name="Boxberger M."/>
            <person name="La Scola B."/>
            <person name="Monnet-Corti V."/>
        </authorList>
    </citation>
    <scope>NUCLEOTIDE SEQUENCE [LARGE SCALE GENOMIC DNA]</scope>
    <source>
        <strain evidence="9 10">Marseille-Q4567</strain>
    </source>
</reference>
<evidence type="ECO:0000256" key="3">
    <source>
        <dbReference type="ARBA" id="ARBA00022448"/>
    </source>
</evidence>
<evidence type="ECO:0000256" key="1">
    <source>
        <dbReference type="ARBA" id="ARBA00004651"/>
    </source>
</evidence>
<sequence>MKFNKDLLEKRWVAYTLATCSAVILYFLLSNVSDIFNGLRVVYKVLSPLITGLIIAYVIDPFVTFLQRTVFANVKNEHTRKKLSVTVALVGIALLIILLMFALIPQIVVSIKTLFSNMDEYIRSLQGFLQAASVEAATRGIDISGITRFSDDILNVVGKKIPENFNGIVTTSLSISKAIFDLFIAMFLAIYFLADKERLKGSFDRLLKRLMKADRYKAFAGFWARCNGILIRYIAFDIIDGVIVGVANFIFMSVAGIPYSVLISVLVGVTNLAPTFGPIVGGILGGFILVLVNPLQALWFIIFTIILQTIDGYVLKPKLFGGSLGVPGVWILVSIVIGGRVFGVAGILLSIPFAAIVDFIYHDMIFREARKNEEMDKQLKEKKLKSK</sequence>
<gene>
    <name evidence="9" type="ORF">JJN12_01115</name>
</gene>
<keyword evidence="5 8" id="KW-0812">Transmembrane</keyword>
<protein>
    <submittedName>
        <fullName evidence="9">AI-2E family transporter</fullName>
    </submittedName>
</protein>
<evidence type="ECO:0000313" key="10">
    <source>
        <dbReference type="Proteomes" id="UP000604730"/>
    </source>
</evidence>
<comment type="subcellular location">
    <subcellularLocation>
        <location evidence="1">Cell membrane</location>
        <topology evidence="1">Multi-pass membrane protein</topology>
    </subcellularLocation>
</comment>
<dbReference type="InterPro" id="IPR002549">
    <property type="entry name" value="AI-2E-like"/>
</dbReference>
<comment type="caution">
    <text evidence="9">The sequence shown here is derived from an EMBL/GenBank/DDBJ whole genome shotgun (WGS) entry which is preliminary data.</text>
</comment>
<evidence type="ECO:0000256" key="6">
    <source>
        <dbReference type="ARBA" id="ARBA00022989"/>
    </source>
</evidence>
<dbReference type="PANTHER" id="PTHR21716">
    <property type="entry name" value="TRANSMEMBRANE PROTEIN"/>
    <property type="match status" value="1"/>
</dbReference>
<dbReference type="EMBL" id="JAEPRJ010000001">
    <property type="protein sequence ID" value="MBK5896389.1"/>
    <property type="molecule type" value="Genomic_DNA"/>
</dbReference>
<evidence type="ECO:0000256" key="2">
    <source>
        <dbReference type="ARBA" id="ARBA00009773"/>
    </source>
</evidence>
<keyword evidence="4" id="KW-1003">Cell membrane</keyword>
<feature type="transmembrane region" description="Helical" evidence="8">
    <location>
        <begin position="83"/>
        <end position="108"/>
    </location>
</feature>
<evidence type="ECO:0000313" key="9">
    <source>
        <dbReference type="EMBL" id="MBK5896389.1"/>
    </source>
</evidence>
<keyword evidence="3" id="KW-0813">Transport</keyword>
<evidence type="ECO:0000256" key="8">
    <source>
        <dbReference type="SAM" id="Phobius"/>
    </source>
</evidence>
<dbReference type="PANTHER" id="PTHR21716:SF53">
    <property type="entry name" value="PERMEASE PERM-RELATED"/>
    <property type="match status" value="1"/>
</dbReference>
<feature type="transmembrane region" description="Helical" evidence="8">
    <location>
        <begin position="328"/>
        <end position="361"/>
    </location>
</feature>
<name>A0ABS1IWX0_9FIRM</name>
<feature type="transmembrane region" description="Helical" evidence="8">
    <location>
        <begin position="175"/>
        <end position="194"/>
    </location>
</feature>
<keyword evidence="6 8" id="KW-1133">Transmembrane helix</keyword>
<organism evidence="9 10">
    <name type="scientific">Catonella massiliensis</name>
    <dbReference type="NCBI Taxonomy" id="2799636"/>
    <lineage>
        <taxon>Bacteria</taxon>
        <taxon>Bacillati</taxon>
        <taxon>Bacillota</taxon>
        <taxon>Clostridia</taxon>
        <taxon>Lachnospirales</taxon>
        <taxon>Lachnospiraceae</taxon>
        <taxon>Catonella</taxon>
    </lineage>
</organism>
<keyword evidence="7 8" id="KW-0472">Membrane</keyword>
<feature type="transmembrane region" description="Helical" evidence="8">
    <location>
        <begin position="242"/>
        <end position="267"/>
    </location>
</feature>
<dbReference type="RefSeq" id="WP_208427963.1">
    <property type="nucleotide sequence ID" value="NZ_JAEPRJ010000001.1"/>
</dbReference>
<feature type="transmembrane region" description="Helical" evidence="8">
    <location>
        <begin position="49"/>
        <end position="71"/>
    </location>
</feature>
<dbReference type="Pfam" id="PF01594">
    <property type="entry name" value="AI-2E_transport"/>
    <property type="match status" value="1"/>
</dbReference>
<evidence type="ECO:0000256" key="5">
    <source>
        <dbReference type="ARBA" id="ARBA00022692"/>
    </source>
</evidence>